<dbReference type="PANTHER" id="PTHR43861:SF1">
    <property type="entry name" value="TRANS-ACONITATE 2-METHYLTRANSFERASE"/>
    <property type="match status" value="1"/>
</dbReference>
<proteinExistence type="predicted"/>
<dbReference type="CDD" id="cd02440">
    <property type="entry name" value="AdoMet_MTases"/>
    <property type="match status" value="1"/>
</dbReference>
<evidence type="ECO:0000259" key="2">
    <source>
        <dbReference type="Pfam" id="PF05175"/>
    </source>
</evidence>
<evidence type="ECO:0000313" key="4">
    <source>
        <dbReference type="EMBL" id="CAD9384262.1"/>
    </source>
</evidence>
<name>A0A7S2B204_9STRA</name>
<sequence length="311" mass="33166">MAMTLKLVTIAAAAASCATAFTPSTASRALPSAARRAAPKQATQMIDVGATVGATVVASAVATHPIWLEALGLKKPKAEYTPEAAEAELGEVREYFNTVGFDRWNKIYSDSDEVNGVQMDIRDGHQETIDTVLQWLDADGESATKGKTICDLGCGVGTLAIPLAQRGATVSASDISASMATEAARRAEELGVTGASFEASDLESVNGKYNLVTCIDVMIHYPTEKMTDMVSHLAGLSDEKLLISFAPKTPAYVLLKKIGELFPGPSKTTRAYLHPEDDVRAALQKAGFKIERSKLTATNFYFSTLLEAVRV</sequence>
<protein>
    <recommendedName>
        <fullName evidence="5">Magnesium-protoporphyrin IX methyltransferase C-terminal domain-containing protein</fullName>
    </recommendedName>
</protein>
<accession>A0A7S2B204</accession>
<feature type="domain" description="Methyltransferase small" evidence="2">
    <location>
        <begin position="145"/>
        <end position="213"/>
    </location>
</feature>
<dbReference type="GO" id="GO:0015995">
    <property type="term" value="P:chlorophyll biosynthetic process"/>
    <property type="evidence" value="ECO:0007669"/>
    <property type="project" value="InterPro"/>
</dbReference>
<dbReference type="InterPro" id="IPR010940">
    <property type="entry name" value="Mg_prot_MeTrfase_C"/>
</dbReference>
<dbReference type="Gene3D" id="3.40.50.150">
    <property type="entry name" value="Vaccinia Virus protein VP39"/>
    <property type="match status" value="1"/>
</dbReference>
<dbReference type="PANTHER" id="PTHR43861">
    <property type="entry name" value="TRANS-ACONITATE 2-METHYLTRANSFERASE-RELATED"/>
    <property type="match status" value="1"/>
</dbReference>
<dbReference type="SUPFAM" id="SSF53335">
    <property type="entry name" value="S-adenosyl-L-methionine-dependent methyltransferases"/>
    <property type="match status" value="1"/>
</dbReference>
<feature type="domain" description="Magnesium-protoporphyrin IX methyltransferase C-terminal" evidence="3">
    <location>
        <begin position="214"/>
        <end position="310"/>
    </location>
</feature>
<dbReference type="EMBL" id="HBGT01002420">
    <property type="protein sequence ID" value="CAD9384262.1"/>
    <property type="molecule type" value="Transcribed_RNA"/>
</dbReference>
<dbReference type="InterPro" id="IPR007848">
    <property type="entry name" value="Small_mtfrase_dom"/>
</dbReference>
<keyword evidence="1" id="KW-0732">Signal</keyword>
<reference evidence="4" key="1">
    <citation type="submission" date="2021-01" db="EMBL/GenBank/DDBJ databases">
        <authorList>
            <person name="Corre E."/>
            <person name="Pelletier E."/>
            <person name="Niang G."/>
            <person name="Scheremetjew M."/>
            <person name="Finn R."/>
            <person name="Kale V."/>
            <person name="Holt S."/>
            <person name="Cochrane G."/>
            <person name="Meng A."/>
            <person name="Brown T."/>
            <person name="Cohen L."/>
        </authorList>
    </citation>
    <scope>NUCLEOTIDE SEQUENCE</scope>
    <source>
        <strain evidence="4">RCC1693</strain>
    </source>
</reference>
<dbReference type="PROSITE" id="PS51257">
    <property type="entry name" value="PROKAR_LIPOPROTEIN"/>
    <property type="match status" value="1"/>
</dbReference>
<evidence type="ECO:0008006" key="5">
    <source>
        <dbReference type="Google" id="ProtNLM"/>
    </source>
</evidence>
<dbReference type="Pfam" id="PF07109">
    <property type="entry name" value="Mg-por_mtran_C"/>
    <property type="match status" value="1"/>
</dbReference>
<dbReference type="PROSITE" id="PS51556">
    <property type="entry name" value="SAM_MT_MG_PIX"/>
    <property type="match status" value="1"/>
</dbReference>
<dbReference type="NCBIfam" id="TIGR02021">
    <property type="entry name" value="BchM-ChlM"/>
    <property type="match status" value="1"/>
</dbReference>
<dbReference type="GO" id="GO:0046406">
    <property type="term" value="F:magnesium protoporphyrin IX methyltransferase activity"/>
    <property type="evidence" value="ECO:0007669"/>
    <property type="project" value="InterPro"/>
</dbReference>
<feature type="chain" id="PRO_5031008218" description="Magnesium-protoporphyrin IX methyltransferase C-terminal domain-containing protein" evidence="1">
    <location>
        <begin position="21"/>
        <end position="311"/>
    </location>
</feature>
<dbReference type="Pfam" id="PF05175">
    <property type="entry name" value="MTS"/>
    <property type="match status" value="1"/>
</dbReference>
<dbReference type="AlphaFoldDB" id="A0A7S2B204"/>
<evidence type="ECO:0000259" key="3">
    <source>
        <dbReference type="Pfam" id="PF07109"/>
    </source>
</evidence>
<evidence type="ECO:0000256" key="1">
    <source>
        <dbReference type="SAM" id="SignalP"/>
    </source>
</evidence>
<dbReference type="InterPro" id="IPR010251">
    <property type="entry name" value="Mg_prot_MeTrfase"/>
</dbReference>
<organism evidence="4">
    <name type="scientific">Florenciella parvula</name>
    <dbReference type="NCBI Taxonomy" id="236787"/>
    <lineage>
        <taxon>Eukaryota</taxon>
        <taxon>Sar</taxon>
        <taxon>Stramenopiles</taxon>
        <taxon>Ochrophyta</taxon>
        <taxon>Dictyochophyceae</taxon>
        <taxon>Florenciellales</taxon>
        <taxon>Florenciella</taxon>
    </lineage>
</organism>
<dbReference type="InterPro" id="IPR029063">
    <property type="entry name" value="SAM-dependent_MTases_sf"/>
</dbReference>
<feature type="signal peptide" evidence="1">
    <location>
        <begin position="1"/>
        <end position="20"/>
    </location>
</feature>
<gene>
    <name evidence="4" type="ORF">FPAR1323_LOCUS1352</name>
</gene>